<proteinExistence type="predicted"/>
<keyword evidence="2" id="KW-1185">Reference proteome</keyword>
<gene>
    <name evidence="1" type="ORF">EDD36DRAFT_438543</name>
</gene>
<evidence type="ECO:0000313" key="2">
    <source>
        <dbReference type="Proteomes" id="UP001203852"/>
    </source>
</evidence>
<dbReference type="AlphaFoldDB" id="A0AAN6DX62"/>
<dbReference type="EMBL" id="MU404354">
    <property type="protein sequence ID" value="KAI1613144.1"/>
    <property type="molecule type" value="Genomic_DNA"/>
</dbReference>
<sequence>MIAMSPETDTPLPPMGFIAVECHFTRPAGDAFNERTWPFPLIRERAPGSLVTDLVTREGYDAGFLDRFVQTGQKLAEQGAVGIMTSCGFLAMAQPELAKRLPIPVATSALLHIPSILAFLPADASIGVLTFDDTKLGPLHLSQLSIRDVDRVHIIGAPKGGSLQRLVCDDIEYSHEDIEKELVEAALEIAQRHPETRAILLECTQMAPFAVAIQQAVEWPVYDVYTMGCWFYSGLSRHRPQAWGPIGSDKTRG</sequence>
<reference evidence="1" key="1">
    <citation type="journal article" date="2022" name="bioRxiv">
        <title>Deciphering the potential niche of two novel black yeast fungi from a biological soil crust based on their genomes, phenotypes, and melanin regulation.</title>
        <authorList>
            <consortium name="DOE Joint Genome Institute"/>
            <person name="Carr E.C."/>
            <person name="Barton Q."/>
            <person name="Grambo S."/>
            <person name="Sullivan M."/>
            <person name="Renfro C.M."/>
            <person name="Kuo A."/>
            <person name="Pangilinan J."/>
            <person name="Lipzen A."/>
            <person name="Keymanesh K."/>
            <person name="Savage E."/>
            <person name="Barry K."/>
            <person name="Grigoriev I.V."/>
            <person name="Riekhof W.R."/>
            <person name="Harris S.S."/>
        </authorList>
    </citation>
    <scope>NUCLEOTIDE SEQUENCE</scope>
    <source>
        <strain evidence="1">JF 03-4F</strain>
    </source>
</reference>
<evidence type="ECO:0000313" key="1">
    <source>
        <dbReference type="EMBL" id="KAI1613144.1"/>
    </source>
</evidence>
<organism evidence="1 2">
    <name type="scientific">Exophiala viscosa</name>
    <dbReference type="NCBI Taxonomy" id="2486360"/>
    <lineage>
        <taxon>Eukaryota</taxon>
        <taxon>Fungi</taxon>
        <taxon>Dikarya</taxon>
        <taxon>Ascomycota</taxon>
        <taxon>Pezizomycotina</taxon>
        <taxon>Eurotiomycetes</taxon>
        <taxon>Chaetothyriomycetidae</taxon>
        <taxon>Chaetothyriales</taxon>
        <taxon>Herpotrichiellaceae</taxon>
        <taxon>Exophiala</taxon>
    </lineage>
</organism>
<protein>
    <recommendedName>
        <fullName evidence="3">Aspartate/glutamate racemase family protein</fullName>
    </recommendedName>
</protein>
<comment type="caution">
    <text evidence="1">The sequence shown here is derived from an EMBL/GenBank/DDBJ whole genome shotgun (WGS) entry which is preliminary data.</text>
</comment>
<accession>A0AAN6DX62</accession>
<dbReference type="Proteomes" id="UP001203852">
    <property type="component" value="Unassembled WGS sequence"/>
</dbReference>
<evidence type="ECO:0008006" key="3">
    <source>
        <dbReference type="Google" id="ProtNLM"/>
    </source>
</evidence>
<name>A0AAN6DX62_9EURO</name>